<dbReference type="InterPro" id="IPR013785">
    <property type="entry name" value="Aldolase_TIM"/>
</dbReference>
<evidence type="ECO:0000256" key="5">
    <source>
        <dbReference type="ARBA" id="ARBA00022432"/>
    </source>
</evidence>
<dbReference type="EC" id="5.3.1.1" evidence="9 10"/>
<dbReference type="FunFam" id="3.20.20.70:FF:000016">
    <property type="entry name" value="Triosephosphate isomerase"/>
    <property type="match status" value="1"/>
</dbReference>
<keyword evidence="6 9" id="KW-0963">Cytoplasm</keyword>
<protein>
    <recommendedName>
        <fullName evidence="9 10">Triosephosphate isomerase</fullName>
        <shortName evidence="9">TIM</shortName>
        <shortName evidence="9">TPI</shortName>
        <ecNumber evidence="9 10">5.3.1.1</ecNumber>
    </recommendedName>
    <alternativeName>
        <fullName evidence="9">Triose-phosphate isomerase</fullName>
    </alternativeName>
</protein>
<evidence type="ECO:0000256" key="2">
    <source>
        <dbReference type="ARBA" id="ARBA00004680"/>
    </source>
</evidence>
<keyword evidence="12" id="KW-1185">Reference proteome</keyword>
<dbReference type="InterPro" id="IPR035990">
    <property type="entry name" value="TIM_sf"/>
</dbReference>
<organism evidence="11 12">
    <name type="scientific">Limimonas halophila</name>
    <dbReference type="NCBI Taxonomy" id="1082479"/>
    <lineage>
        <taxon>Bacteria</taxon>
        <taxon>Pseudomonadati</taxon>
        <taxon>Pseudomonadota</taxon>
        <taxon>Alphaproteobacteria</taxon>
        <taxon>Rhodospirillales</taxon>
        <taxon>Rhodovibrionaceae</taxon>
        <taxon>Limimonas</taxon>
    </lineage>
</organism>
<dbReference type="GO" id="GO:0004807">
    <property type="term" value="F:triose-phosphate isomerase activity"/>
    <property type="evidence" value="ECO:0007669"/>
    <property type="project" value="UniProtKB-UniRule"/>
</dbReference>
<keyword evidence="7 9" id="KW-0324">Glycolysis</keyword>
<comment type="catalytic activity">
    <reaction evidence="9 10">
        <text>D-glyceraldehyde 3-phosphate = dihydroxyacetone phosphate</text>
        <dbReference type="Rhea" id="RHEA:18585"/>
        <dbReference type="ChEBI" id="CHEBI:57642"/>
        <dbReference type="ChEBI" id="CHEBI:59776"/>
        <dbReference type="EC" id="5.3.1.1"/>
    </reaction>
</comment>
<dbReference type="RefSeq" id="WP_281217556.1">
    <property type="nucleotide sequence ID" value="NZ_FNCE01000002.1"/>
</dbReference>
<dbReference type="GO" id="GO:0046166">
    <property type="term" value="P:glyceraldehyde-3-phosphate biosynthetic process"/>
    <property type="evidence" value="ECO:0007669"/>
    <property type="project" value="TreeGrafter"/>
</dbReference>
<comment type="caution">
    <text evidence="9">Lacks conserved residue(s) required for the propagation of feature annotation.</text>
</comment>
<dbReference type="SUPFAM" id="SSF51351">
    <property type="entry name" value="Triosephosphate isomerase (TIM)"/>
    <property type="match status" value="1"/>
</dbReference>
<sequence length="251" mass="26169">MRRKLLAGNWKMNGHRAEATALARDLAARLASGEGGCEWAICPPFPLIGTVAGAIQGSYIAVGAQDCHSAPSGPHTGDVAAPMLADMGCAYAIVGHSERRRDHGETDEVVRAKAEAAQASGIAPIVCVGETQSQREAGETEAVLARQVETSVPEQPVAGLAVAYEPVWAIGTGLTPTSDEIAAALASIREVLARRFDSATAERIRLLYGGSVKPANAAELWRIDGVDGLLVGAASLSVERFWSIGRSCPDS</sequence>
<feature type="binding site" evidence="9">
    <location>
        <position position="171"/>
    </location>
    <ligand>
        <name>substrate</name>
    </ligand>
</feature>
<proteinExistence type="inferred from homology"/>
<dbReference type="HAMAP" id="MF_00147_B">
    <property type="entry name" value="TIM_B"/>
    <property type="match status" value="1"/>
</dbReference>
<gene>
    <name evidence="9" type="primary">tpiA</name>
    <name evidence="11" type="ORF">SAMN05216241_10294</name>
</gene>
<dbReference type="PANTHER" id="PTHR21139">
    <property type="entry name" value="TRIOSEPHOSPHATE ISOMERASE"/>
    <property type="match status" value="1"/>
</dbReference>
<comment type="pathway">
    <text evidence="3">Carbohydrate metabolism; erythritol degradation.</text>
</comment>
<name>A0A1G7NCY0_9PROT</name>
<accession>A0A1G7NCY0</accession>
<dbReference type="GO" id="GO:0019563">
    <property type="term" value="P:glycerol catabolic process"/>
    <property type="evidence" value="ECO:0007669"/>
    <property type="project" value="TreeGrafter"/>
</dbReference>
<dbReference type="UniPathway" id="UPA01066"/>
<dbReference type="UniPathway" id="UPA00138"/>
<dbReference type="STRING" id="1082479.SAMN05216241_10294"/>
<evidence type="ECO:0000256" key="6">
    <source>
        <dbReference type="ARBA" id="ARBA00022490"/>
    </source>
</evidence>
<comment type="pathway">
    <text evidence="9 10">Carbohydrate biosynthesis; gluconeogenesis.</text>
</comment>
<dbReference type="UniPathway" id="UPA00109">
    <property type="reaction ID" value="UER00189"/>
</dbReference>
<evidence type="ECO:0000256" key="8">
    <source>
        <dbReference type="ARBA" id="ARBA00023235"/>
    </source>
</evidence>
<dbReference type="InterPro" id="IPR020861">
    <property type="entry name" value="Triosephosphate_isomerase_AS"/>
</dbReference>
<dbReference type="NCBIfam" id="TIGR00419">
    <property type="entry name" value="tim"/>
    <property type="match status" value="1"/>
</dbReference>
<dbReference type="AlphaFoldDB" id="A0A1G7NCY0"/>
<dbReference type="PROSITE" id="PS51440">
    <property type="entry name" value="TIM_2"/>
    <property type="match status" value="1"/>
</dbReference>
<dbReference type="PROSITE" id="PS00171">
    <property type="entry name" value="TIM_1"/>
    <property type="match status" value="1"/>
</dbReference>
<keyword evidence="8 9" id="KW-0413">Isomerase</keyword>
<dbReference type="InterPro" id="IPR022896">
    <property type="entry name" value="TrioseP_Isoase_bac/euk"/>
</dbReference>
<feature type="binding site" evidence="9">
    <location>
        <begin position="9"/>
        <end position="11"/>
    </location>
    <ligand>
        <name>substrate</name>
    </ligand>
</feature>
<feature type="active site" description="Electrophile" evidence="9">
    <location>
        <position position="96"/>
    </location>
</feature>
<comment type="subunit">
    <text evidence="9 10">Homodimer.</text>
</comment>
<dbReference type="EMBL" id="FNCE01000002">
    <property type="protein sequence ID" value="SDF71189.1"/>
    <property type="molecule type" value="Genomic_DNA"/>
</dbReference>
<comment type="pathway">
    <text evidence="2 9 10">Carbohydrate degradation; glycolysis; D-glyceraldehyde 3-phosphate from glycerone phosphate: step 1/1.</text>
</comment>
<feature type="binding site" evidence="9">
    <location>
        <position position="211"/>
    </location>
    <ligand>
        <name>substrate</name>
    </ligand>
</feature>
<evidence type="ECO:0000256" key="1">
    <source>
        <dbReference type="ARBA" id="ARBA00000148"/>
    </source>
</evidence>
<feature type="active site" description="Proton acceptor" evidence="9">
    <location>
        <position position="165"/>
    </location>
</feature>
<dbReference type="PANTHER" id="PTHR21139:SF42">
    <property type="entry name" value="TRIOSEPHOSPHATE ISOMERASE"/>
    <property type="match status" value="1"/>
</dbReference>
<dbReference type="Pfam" id="PF00121">
    <property type="entry name" value="TIM"/>
    <property type="match status" value="1"/>
</dbReference>
<dbReference type="Gene3D" id="3.20.20.70">
    <property type="entry name" value="Aldolase class I"/>
    <property type="match status" value="1"/>
</dbReference>
<comment type="similarity">
    <text evidence="4 9 10">Belongs to the triosephosphate isomerase family.</text>
</comment>
<evidence type="ECO:0000256" key="3">
    <source>
        <dbReference type="ARBA" id="ARBA00004939"/>
    </source>
</evidence>
<dbReference type="CDD" id="cd00311">
    <property type="entry name" value="TIM"/>
    <property type="match status" value="1"/>
</dbReference>
<reference evidence="11 12" key="1">
    <citation type="submission" date="2016-10" db="EMBL/GenBank/DDBJ databases">
        <authorList>
            <person name="de Groot N.N."/>
        </authorList>
    </citation>
    <scope>NUCLEOTIDE SEQUENCE [LARGE SCALE GENOMIC DNA]</scope>
    <source>
        <strain evidence="11 12">DSM 25584</strain>
    </source>
</reference>
<dbReference type="InterPro" id="IPR000652">
    <property type="entry name" value="Triosephosphate_isomerase"/>
</dbReference>
<comment type="catalytic activity">
    <reaction evidence="1">
        <text>L-erythrulose 1-phosphate = D-erythrulose 4-phosphate</text>
        <dbReference type="Rhea" id="RHEA:49588"/>
        <dbReference type="ChEBI" id="CHEBI:58002"/>
        <dbReference type="ChEBI" id="CHEBI:90796"/>
        <dbReference type="EC" id="5.3.1.33"/>
    </reaction>
</comment>
<comment type="subcellular location">
    <subcellularLocation>
        <location evidence="9 10">Cytoplasm</location>
    </subcellularLocation>
</comment>
<evidence type="ECO:0000256" key="4">
    <source>
        <dbReference type="ARBA" id="ARBA00007422"/>
    </source>
</evidence>
<comment type="function">
    <text evidence="9">Involved in the gluconeogenesis. Catalyzes stereospecifically the conversion of dihydroxyacetone phosphate (DHAP) to D-glyceraldehyde-3-phosphate (G3P).</text>
</comment>
<evidence type="ECO:0000313" key="11">
    <source>
        <dbReference type="EMBL" id="SDF71189.1"/>
    </source>
</evidence>
<evidence type="ECO:0000256" key="10">
    <source>
        <dbReference type="RuleBase" id="RU363013"/>
    </source>
</evidence>
<evidence type="ECO:0000256" key="9">
    <source>
        <dbReference type="HAMAP-Rule" id="MF_00147"/>
    </source>
</evidence>
<dbReference type="GO" id="GO:0005829">
    <property type="term" value="C:cytosol"/>
    <property type="evidence" value="ECO:0007669"/>
    <property type="project" value="TreeGrafter"/>
</dbReference>
<evidence type="ECO:0000313" key="12">
    <source>
        <dbReference type="Proteomes" id="UP000199415"/>
    </source>
</evidence>
<dbReference type="Proteomes" id="UP000199415">
    <property type="component" value="Unassembled WGS sequence"/>
</dbReference>
<keyword evidence="5 9" id="KW-0312">Gluconeogenesis</keyword>
<dbReference type="GO" id="GO:0006096">
    <property type="term" value="P:glycolytic process"/>
    <property type="evidence" value="ECO:0007669"/>
    <property type="project" value="UniProtKB-UniRule"/>
</dbReference>
<evidence type="ECO:0000256" key="7">
    <source>
        <dbReference type="ARBA" id="ARBA00023152"/>
    </source>
</evidence>
<dbReference type="GO" id="GO:0006094">
    <property type="term" value="P:gluconeogenesis"/>
    <property type="evidence" value="ECO:0007669"/>
    <property type="project" value="UniProtKB-UniRule"/>
</dbReference>